<dbReference type="PANTHER" id="PTHR36438">
    <property type="entry name" value="IRON-SULFUR CLUSTER REPAIR PROTEIN YTFE"/>
    <property type="match status" value="1"/>
</dbReference>
<gene>
    <name evidence="2" type="ORF">ACHKAR_16880</name>
</gene>
<comment type="caution">
    <text evidence="2">The sequence shown here is derived from an EMBL/GenBank/DDBJ whole genome shotgun (WGS) entry which is preliminary data.</text>
</comment>
<organism evidence="2 3">
    <name type="scientific">Marinoscillum luteum</name>
    <dbReference type="NCBI Taxonomy" id="861051"/>
    <lineage>
        <taxon>Bacteria</taxon>
        <taxon>Pseudomonadati</taxon>
        <taxon>Bacteroidota</taxon>
        <taxon>Cytophagia</taxon>
        <taxon>Cytophagales</taxon>
        <taxon>Reichenbachiellaceae</taxon>
        <taxon>Marinoscillum</taxon>
    </lineage>
</organism>
<dbReference type="PANTHER" id="PTHR36438:SF1">
    <property type="entry name" value="IRON-SULFUR CLUSTER REPAIR PROTEIN YTFE"/>
    <property type="match status" value="1"/>
</dbReference>
<reference evidence="2 3" key="1">
    <citation type="journal article" date="2013" name="Int. J. Syst. Evol. Microbiol.">
        <title>Marinoscillum luteum sp. nov., isolated from marine sediment.</title>
        <authorList>
            <person name="Cha I.T."/>
            <person name="Park S.J."/>
            <person name="Kim S.J."/>
            <person name="Kim J.G."/>
            <person name="Jung M.Y."/>
            <person name="Shin K.S."/>
            <person name="Kwon K.K."/>
            <person name="Yang S.H."/>
            <person name="Seo Y.S."/>
            <person name="Rhee S.K."/>
        </authorList>
    </citation>
    <scope>NUCLEOTIDE SEQUENCE [LARGE SCALE GENOMIC DNA]</scope>
    <source>
        <strain evidence="2 3">KCTC 23939</strain>
    </source>
</reference>
<name>A0ABW7NF91_9BACT</name>
<proteinExistence type="predicted"/>
<dbReference type="Proteomes" id="UP001610063">
    <property type="component" value="Unassembled WGS sequence"/>
</dbReference>
<evidence type="ECO:0000313" key="2">
    <source>
        <dbReference type="EMBL" id="MFH6985129.1"/>
    </source>
</evidence>
<dbReference type="EMBL" id="JBIPKE010000019">
    <property type="protein sequence ID" value="MFH6985129.1"/>
    <property type="molecule type" value="Genomic_DNA"/>
</dbReference>
<sequence length="238" mass="28429">MRVFDLTIRSLVDENYIYARALSYLGIDFYRHPDRTLREVCGQMGLQKGQVLKAFYLFDRSHRFSFQELGKYPLEIVIEYLKYAHHLFIKEKLPYIANLVHQYETLNDLKLIFPEFVEEFINHIYEEEDTLFSYINLLLKIQKGEVSNPQIALWRHRKLSLKQIHTDHCEEDELAGIRNLVEEADMSDLHWRVIAQEIKAFDREMWYHAEIENKILFPRAVALEAVVREKVNNLTPLN</sequence>
<evidence type="ECO:0000313" key="3">
    <source>
        <dbReference type="Proteomes" id="UP001610063"/>
    </source>
</evidence>
<dbReference type="Gene3D" id="1.20.120.520">
    <property type="entry name" value="nmb1532 protein domain like"/>
    <property type="match status" value="1"/>
</dbReference>
<dbReference type="RefSeq" id="WP_395418600.1">
    <property type="nucleotide sequence ID" value="NZ_JBIPKE010000019.1"/>
</dbReference>
<comment type="subcellular location">
    <subcellularLocation>
        <location evidence="1">Cytoplasm</location>
    </subcellularLocation>
</comment>
<protein>
    <submittedName>
        <fullName evidence="2">Iron-sulfur cluster repair di-iron protein</fullName>
    </submittedName>
</protein>
<evidence type="ECO:0000256" key="1">
    <source>
        <dbReference type="ARBA" id="ARBA00004496"/>
    </source>
</evidence>
<keyword evidence="3" id="KW-1185">Reference proteome</keyword>
<dbReference type="InterPro" id="IPR019903">
    <property type="entry name" value="RIC_family"/>
</dbReference>
<accession>A0ABW7NF91</accession>